<evidence type="ECO:0000313" key="1">
    <source>
        <dbReference type="EMBL" id="MBB6479370.1"/>
    </source>
</evidence>
<protein>
    <recommendedName>
        <fullName evidence="3">STAS/SEC14 domain-containing protein</fullName>
    </recommendedName>
</protein>
<comment type="caution">
    <text evidence="1">The sequence shown here is derived from an EMBL/GenBank/DDBJ whole genome shotgun (WGS) entry which is preliminary data.</text>
</comment>
<dbReference type="RefSeq" id="WP_184744557.1">
    <property type="nucleotide sequence ID" value="NZ_JACHGJ010000002.1"/>
</dbReference>
<dbReference type="AlphaFoldDB" id="A0A841R8L1"/>
<name>A0A841R8L1_9SPIO</name>
<evidence type="ECO:0008006" key="3">
    <source>
        <dbReference type="Google" id="ProtNLM"/>
    </source>
</evidence>
<organism evidence="1 2">
    <name type="scientific">Spirochaeta isovalerica</name>
    <dbReference type="NCBI Taxonomy" id="150"/>
    <lineage>
        <taxon>Bacteria</taxon>
        <taxon>Pseudomonadati</taxon>
        <taxon>Spirochaetota</taxon>
        <taxon>Spirochaetia</taxon>
        <taxon>Spirochaetales</taxon>
        <taxon>Spirochaetaceae</taxon>
        <taxon>Spirochaeta</taxon>
    </lineage>
</organism>
<reference evidence="1 2" key="1">
    <citation type="submission" date="2020-08" db="EMBL/GenBank/DDBJ databases">
        <title>Genomic Encyclopedia of Type Strains, Phase IV (KMG-IV): sequencing the most valuable type-strain genomes for metagenomic binning, comparative biology and taxonomic classification.</title>
        <authorList>
            <person name="Goeker M."/>
        </authorList>
    </citation>
    <scope>NUCLEOTIDE SEQUENCE [LARGE SCALE GENOMIC DNA]</scope>
    <source>
        <strain evidence="1 2">DSM 2461</strain>
    </source>
</reference>
<gene>
    <name evidence="1" type="ORF">HNR50_001028</name>
</gene>
<evidence type="ECO:0000313" key="2">
    <source>
        <dbReference type="Proteomes" id="UP000587760"/>
    </source>
</evidence>
<dbReference type="Proteomes" id="UP000587760">
    <property type="component" value="Unassembled WGS sequence"/>
</dbReference>
<accession>A0A841R8L1</accession>
<dbReference type="EMBL" id="JACHGJ010000002">
    <property type="protein sequence ID" value="MBB6479370.1"/>
    <property type="molecule type" value="Genomic_DNA"/>
</dbReference>
<proteinExistence type="predicted"/>
<sequence>MYSAHGHYEISVENKILFIEAYGPWNLEAAEEFDRIVREQVTVHLTGSPWAMIARLHGQGIYTPDSIPLLQELHMWRIASGLTHIAIIHENREDAGTGITEKQFNTIYKADPDRLCEERYFKDLDDAKTWLRSVGY</sequence>
<keyword evidence="2" id="KW-1185">Reference proteome</keyword>